<evidence type="ECO:0000256" key="1">
    <source>
        <dbReference type="ARBA" id="ARBA00004571"/>
    </source>
</evidence>
<evidence type="ECO:0000256" key="8">
    <source>
        <dbReference type="ARBA" id="ARBA00023136"/>
    </source>
</evidence>
<comment type="subcellular location">
    <subcellularLocation>
        <location evidence="1">Cell outer membrane</location>
        <topology evidence="1">Multi-pass membrane protein</topology>
    </subcellularLocation>
</comment>
<dbReference type="PANTHER" id="PTHR30329:SF21">
    <property type="entry name" value="LIPOPROTEIN YIAD-RELATED"/>
    <property type="match status" value="1"/>
</dbReference>
<feature type="compositionally biased region" description="Basic and acidic residues" evidence="11">
    <location>
        <begin position="346"/>
        <end position="360"/>
    </location>
</feature>
<dbReference type="SUPFAM" id="SSF103088">
    <property type="entry name" value="OmpA-like"/>
    <property type="match status" value="1"/>
</dbReference>
<evidence type="ECO:0000256" key="3">
    <source>
        <dbReference type="ARBA" id="ARBA00022452"/>
    </source>
</evidence>
<dbReference type="InterPro" id="IPR011250">
    <property type="entry name" value="OMP/PagP_B-barrel"/>
</dbReference>
<dbReference type="Gene3D" id="2.40.160.20">
    <property type="match status" value="1"/>
</dbReference>
<dbReference type="GO" id="GO:0009279">
    <property type="term" value="C:cell outer membrane"/>
    <property type="evidence" value="ECO:0007669"/>
    <property type="project" value="UniProtKB-SubCell"/>
</dbReference>
<evidence type="ECO:0000256" key="4">
    <source>
        <dbReference type="ARBA" id="ARBA00022692"/>
    </source>
</evidence>
<dbReference type="CDD" id="cd07185">
    <property type="entry name" value="OmpA_C-like"/>
    <property type="match status" value="1"/>
</dbReference>
<evidence type="ECO:0000256" key="12">
    <source>
        <dbReference type="SAM" id="SignalP"/>
    </source>
</evidence>
<dbReference type="SUPFAM" id="SSF103647">
    <property type="entry name" value="TSP type-3 repeat"/>
    <property type="match status" value="1"/>
</dbReference>
<keyword evidence="4" id="KW-0812">Transmembrane</keyword>
<evidence type="ECO:0000313" key="15">
    <source>
        <dbReference type="Proteomes" id="UP000185639"/>
    </source>
</evidence>
<dbReference type="EMBL" id="FTOH01000008">
    <property type="protein sequence ID" value="SIT04390.1"/>
    <property type="molecule type" value="Genomic_DNA"/>
</dbReference>
<dbReference type="PRINTS" id="PR01021">
    <property type="entry name" value="OMPADOMAIN"/>
</dbReference>
<keyword evidence="15" id="KW-1185">Reference proteome</keyword>
<dbReference type="Pfam" id="PF13505">
    <property type="entry name" value="OMP_b-brl"/>
    <property type="match status" value="1"/>
</dbReference>
<evidence type="ECO:0000259" key="13">
    <source>
        <dbReference type="PROSITE" id="PS51123"/>
    </source>
</evidence>
<feature type="domain" description="OmpA-like" evidence="13">
    <location>
        <begin position="246"/>
        <end position="360"/>
    </location>
</feature>
<dbReference type="InterPro" id="IPR050330">
    <property type="entry name" value="Bact_OuterMem_StrucFunc"/>
</dbReference>
<dbReference type="Proteomes" id="UP000185639">
    <property type="component" value="Unassembled WGS sequence"/>
</dbReference>
<dbReference type="STRING" id="484498.SAMN05421686_10869"/>
<dbReference type="GO" id="GO:0015288">
    <property type="term" value="F:porin activity"/>
    <property type="evidence" value="ECO:0007669"/>
    <property type="project" value="UniProtKB-KW"/>
</dbReference>
<evidence type="ECO:0000256" key="7">
    <source>
        <dbReference type="ARBA" id="ARBA00023114"/>
    </source>
</evidence>
<gene>
    <name evidence="14" type="ORF">SAMN05421686_10869</name>
</gene>
<keyword evidence="9" id="KW-0998">Cell outer membrane</keyword>
<dbReference type="AlphaFoldDB" id="A0A1N7P1E5"/>
<feature type="signal peptide" evidence="12">
    <location>
        <begin position="1"/>
        <end position="20"/>
    </location>
</feature>
<feature type="region of interest" description="Disordered" evidence="11">
    <location>
        <begin position="340"/>
        <end position="360"/>
    </location>
</feature>
<dbReference type="GO" id="GO:0006811">
    <property type="term" value="P:monoatomic ion transport"/>
    <property type="evidence" value="ECO:0007669"/>
    <property type="project" value="UniProtKB-KW"/>
</dbReference>
<evidence type="ECO:0000256" key="9">
    <source>
        <dbReference type="ARBA" id="ARBA00023237"/>
    </source>
</evidence>
<sequence>MKRSLLSAAILTATSASVMAQDLPYYFTVGAAHTENEISVDHFGDHMKHSYTNELSLGYMLKDNLALEGSFVIPSVIQDDSRADIEQFRFSSLYFLSDDALKPYLTAGLGFEEMRTDGGSASNALASLGAGVQYDSSERIFARAEIRYDDMINEYPEHMNYVIEVGYRFGSAAVAAASTAAAGSTVASNNMADDSQLTAEQVNELPATAAGIPAKSAFEDSDNDGVADSVDQCANTGKVAMVDSNGCDLIKTVEALLRFPLNKAGMPGKATAYLDQIAAQAKEDKDLKIIVKGHADETGSDEFNQFISMERAKTIGNYLMARGVSKDSIELRALSDSQPIADNTTEEGRQLNRRVELTVE</sequence>
<feature type="chain" id="PRO_5013134310" evidence="12">
    <location>
        <begin position="21"/>
        <end position="360"/>
    </location>
</feature>
<keyword evidence="3" id="KW-1134">Transmembrane beta strand</keyword>
<name>A0A1N7P1E5_9GAMM</name>
<dbReference type="InterPro" id="IPR006665">
    <property type="entry name" value="OmpA-like"/>
</dbReference>
<evidence type="ECO:0000256" key="11">
    <source>
        <dbReference type="SAM" id="MobiDB-lite"/>
    </source>
</evidence>
<evidence type="ECO:0000256" key="2">
    <source>
        <dbReference type="ARBA" id="ARBA00022448"/>
    </source>
</evidence>
<dbReference type="SUPFAM" id="SSF56925">
    <property type="entry name" value="OMPA-like"/>
    <property type="match status" value="1"/>
</dbReference>
<dbReference type="InterPro" id="IPR027385">
    <property type="entry name" value="Beta-barrel_OMP"/>
</dbReference>
<keyword evidence="2" id="KW-0813">Transport</keyword>
<evidence type="ECO:0000313" key="14">
    <source>
        <dbReference type="EMBL" id="SIT04390.1"/>
    </source>
</evidence>
<dbReference type="Gene3D" id="3.30.1330.60">
    <property type="entry name" value="OmpA-like domain"/>
    <property type="match status" value="1"/>
</dbReference>
<dbReference type="PROSITE" id="PS51123">
    <property type="entry name" value="OMPA_2"/>
    <property type="match status" value="1"/>
</dbReference>
<keyword evidence="7" id="KW-0626">Porin</keyword>
<proteinExistence type="predicted"/>
<dbReference type="RefSeq" id="WP_076516826.1">
    <property type="nucleotide sequence ID" value="NZ_FTOH01000008.1"/>
</dbReference>
<evidence type="ECO:0000256" key="10">
    <source>
        <dbReference type="PROSITE-ProRule" id="PRU00473"/>
    </source>
</evidence>
<protein>
    <submittedName>
        <fullName evidence="14">OmpA-OmpF porin, OOP family</fullName>
    </submittedName>
</protein>
<dbReference type="Pfam" id="PF00691">
    <property type="entry name" value="OmpA"/>
    <property type="match status" value="1"/>
</dbReference>
<keyword evidence="8 10" id="KW-0472">Membrane</keyword>
<dbReference type="OrthoDB" id="9782229at2"/>
<evidence type="ECO:0000256" key="6">
    <source>
        <dbReference type="ARBA" id="ARBA00023065"/>
    </source>
</evidence>
<accession>A0A1N7P1E5</accession>
<dbReference type="InterPro" id="IPR036737">
    <property type="entry name" value="OmpA-like_sf"/>
</dbReference>
<dbReference type="PANTHER" id="PTHR30329">
    <property type="entry name" value="STATOR ELEMENT OF FLAGELLAR MOTOR COMPLEX"/>
    <property type="match status" value="1"/>
</dbReference>
<keyword evidence="5 12" id="KW-0732">Signal</keyword>
<reference evidence="15" key="1">
    <citation type="submission" date="2017-01" db="EMBL/GenBank/DDBJ databases">
        <authorList>
            <person name="Varghese N."/>
            <person name="Submissions S."/>
        </authorList>
    </citation>
    <scope>NUCLEOTIDE SEQUENCE [LARGE SCALE GENOMIC DNA]</scope>
    <source>
        <strain evidence="15">DSM 24913</strain>
    </source>
</reference>
<dbReference type="InterPro" id="IPR028974">
    <property type="entry name" value="TSP_type-3_rpt"/>
</dbReference>
<dbReference type="GO" id="GO:0046930">
    <property type="term" value="C:pore complex"/>
    <property type="evidence" value="ECO:0007669"/>
    <property type="project" value="UniProtKB-KW"/>
</dbReference>
<organism evidence="14 15">
    <name type="scientific">Thalassolituus maritimus</name>
    <dbReference type="NCBI Taxonomy" id="484498"/>
    <lineage>
        <taxon>Bacteria</taxon>
        <taxon>Pseudomonadati</taxon>
        <taxon>Pseudomonadota</taxon>
        <taxon>Gammaproteobacteria</taxon>
        <taxon>Oceanospirillales</taxon>
        <taxon>Oceanospirillaceae</taxon>
        <taxon>Thalassolituus</taxon>
    </lineage>
</organism>
<dbReference type="InterPro" id="IPR006664">
    <property type="entry name" value="OMP_bac"/>
</dbReference>
<dbReference type="GO" id="GO:0005509">
    <property type="term" value="F:calcium ion binding"/>
    <property type="evidence" value="ECO:0007669"/>
    <property type="project" value="InterPro"/>
</dbReference>
<evidence type="ECO:0000256" key="5">
    <source>
        <dbReference type="ARBA" id="ARBA00022729"/>
    </source>
</evidence>
<keyword evidence="6" id="KW-0406">Ion transport</keyword>